<proteinExistence type="predicted"/>
<accession>A0AAE0FW64</accession>
<evidence type="ECO:0000313" key="2">
    <source>
        <dbReference type="Proteomes" id="UP001190700"/>
    </source>
</evidence>
<reference evidence="1 2" key="1">
    <citation type="journal article" date="2015" name="Genome Biol. Evol.">
        <title>Comparative Genomics of a Bacterivorous Green Alga Reveals Evolutionary Causalities and Consequences of Phago-Mixotrophic Mode of Nutrition.</title>
        <authorList>
            <person name="Burns J.A."/>
            <person name="Paasch A."/>
            <person name="Narechania A."/>
            <person name="Kim E."/>
        </authorList>
    </citation>
    <scope>NUCLEOTIDE SEQUENCE [LARGE SCALE GENOMIC DNA]</scope>
    <source>
        <strain evidence="1 2">PLY_AMNH</strain>
    </source>
</reference>
<name>A0AAE0FW64_9CHLO</name>
<organism evidence="1 2">
    <name type="scientific">Cymbomonas tetramitiformis</name>
    <dbReference type="NCBI Taxonomy" id="36881"/>
    <lineage>
        <taxon>Eukaryota</taxon>
        <taxon>Viridiplantae</taxon>
        <taxon>Chlorophyta</taxon>
        <taxon>Pyramimonadophyceae</taxon>
        <taxon>Pyramimonadales</taxon>
        <taxon>Pyramimonadaceae</taxon>
        <taxon>Cymbomonas</taxon>
    </lineage>
</organism>
<dbReference type="EMBL" id="LGRX02012598">
    <property type="protein sequence ID" value="KAK3267142.1"/>
    <property type="molecule type" value="Genomic_DNA"/>
</dbReference>
<gene>
    <name evidence="1" type="ORF">CYMTET_24285</name>
</gene>
<dbReference type="Proteomes" id="UP001190700">
    <property type="component" value="Unassembled WGS sequence"/>
</dbReference>
<evidence type="ECO:0000313" key="1">
    <source>
        <dbReference type="EMBL" id="KAK3267142.1"/>
    </source>
</evidence>
<keyword evidence="2" id="KW-1185">Reference proteome</keyword>
<protein>
    <submittedName>
        <fullName evidence="1">Uncharacterized protein</fullName>
    </submittedName>
</protein>
<comment type="caution">
    <text evidence="1">The sequence shown here is derived from an EMBL/GenBank/DDBJ whole genome shotgun (WGS) entry which is preliminary data.</text>
</comment>
<dbReference type="AlphaFoldDB" id="A0AAE0FW64"/>
<sequence>MVCTACGEWIRFLGNYNALPEVWECGLCAETCKEFEGTGLSILGTVMCGRCHEYRRALEIRAPLHPHPCHLGESVPLHMYKKVPADAARVHAVLNLRDLYEAWLLLHKAFSSAAWNPLDTQRRELFSGVAWETDEGHSLPTDQALNADIVLTESTAGYNTHMLYQKLGVECPGLQSVVISMLMILNAKKLGRLGGGNVGRSRGYLFFCEDSEIKVNKELQKMLDNPELLNMEFATKVAKKMTHDWDVSQRALVVRCDCEFQKGGSRKLSAPGMWDKRALAPQVERHTYLQQVGLYRWYLIKLWAAEIRAADGFWPQSSQDDFRIHAGALLLDVYGDRQLHYARYVNAGECELTPAASFYEFAGWPRAGWSVTQFGESRYGGRGGGEGLLRVRVYTTPTDGSKCALGWWGEVVLVYGLWGQPQLHFTNAFQSFFGSDLHRELSDANRSPLAILQMASGSLAFPVDRVTSVYTTFTEWLAAAYHRSRCSCLPSLTLLLVQDVAADVCEEVVPVQAGALL</sequence>